<protein>
    <recommendedName>
        <fullName evidence="3">AAA domain-containing protein</fullName>
    </recommendedName>
</protein>
<dbReference type="Gene3D" id="3.40.50.300">
    <property type="entry name" value="P-loop containing nucleotide triphosphate hydrolases"/>
    <property type="match status" value="1"/>
</dbReference>
<proteinExistence type="predicted"/>
<dbReference type="EMBL" id="FNZX01000012">
    <property type="protein sequence ID" value="SEK84842.1"/>
    <property type="molecule type" value="Genomic_DNA"/>
</dbReference>
<organism evidence="1 2">
    <name type="scientific">Pseudobutyrivibrio ruminis</name>
    <dbReference type="NCBI Taxonomy" id="46206"/>
    <lineage>
        <taxon>Bacteria</taxon>
        <taxon>Bacillati</taxon>
        <taxon>Bacillota</taxon>
        <taxon>Clostridia</taxon>
        <taxon>Lachnospirales</taxon>
        <taxon>Lachnospiraceae</taxon>
        <taxon>Pseudobutyrivibrio</taxon>
    </lineage>
</organism>
<accession>A0A1H7KDK3</accession>
<dbReference type="InterPro" id="IPR027417">
    <property type="entry name" value="P-loop_NTPase"/>
</dbReference>
<dbReference type="Gene3D" id="3.40.50.10850">
    <property type="entry name" value="Ntrc-like two-domain protein"/>
    <property type="match status" value="1"/>
</dbReference>
<keyword evidence="2" id="KW-1185">Reference proteome</keyword>
<dbReference type="Proteomes" id="UP000182321">
    <property type="component" value="Unassembled WGS sequence"/>
</dbReference>
<evidence type="ECO:0000313" key="2">
    <source>
        <dbReference type="Proteomes" id="UP000182321"/>
    </source>
</evidence>
<name>A0A1H7KDK3_9FIRM</name>
<sequence>MRNLEVALCDCCEDYILKFASYLMSNVDASIHIFTTTESFFSDEGCYDVAIMSEDFKEVSEFRPKGEVKRKYFLCEEPDVEDEDYIYKYQSIDNVLGKITELRKQKGVGASIKKSNGNSKFIGVYSPVDHELQLPFSMALGQGYRTGGKVLFLDLEEISIMPDLIGSEMERNLLDLLYEINTSASDFDITTYVRNFMGFDFIQPFRNPNELCEIEAETWNLLFDVLAKSDYDVIVVLFGRTINGFISILQRFEHLYVLGKPGDYFKKGQEAFMEYLERINVEVDRESVILPMSAGNLTDGTYQIQELMQGNLGVFVKKLISTKVKNAIECYR</sequence>
<evidence type="ECO:0000313" key="1">
    <source>
        <dbReference type="EMBL" id="SEK84842.1"/>
    </source>
</evidence>
<dbReference type="AlphaFoldDB" id="A0A1H7KDK3"/>
<evidence type="ECO:0008006" key="3">
    <source>
        <dbReference type="Google" id="ProtNLM"/>
    </source>
</evidence>
<gene>
    <name evidence="1" type="ORF">SAMN02910377_02000</name>
</gene>
<dbReference type="RefSeq" id="WP_074791511.1">
    <property type="nucleotide sequence ID" value="NZ_FNZX01000012.1"/>
</dbReference>
<reference evidence="2" key="1">
    <citation type="submission" date="2016-10" db="EMBL/GenBank/DDBJ databases">
        <authorList>
            <person name="Varghese N."/>
        </authorList>
    </citation>
    <scope>NUCLEOTIDE SEQUENCE [LARGE SCALE GENOMIC DNA]</scope>
    <source>
        <strain evidence="2">ACV-9</strain>
    </source>
</reference>